<dbReference type="Proteomes" id="UP000054270">
    <property type="component" value="Unassembled WGS sequence"/>
</dbReference>
<evidence type="ECO:0000313" key="3">
    <source>
        <dbReference type="Proteomes" id="UP000054270"/>
    </source>
</evidence>
<name>A0A0D2L828_HYPSF</name>
<keyword evidence="3" id="KW-1185">Reference proteome</keyword>
<feature type="region of interest" description="Disordered" evidence="1">
    <location>
        <begin position="80"/>
        <end position="110"/>
    </location>
</feature>
<organism evidence="2 3">
    <name type="scientific">Hypholoma sublateritium (strain FD-334 SS-4)</name>
    <dbReference type="NCBI Taxonomy" id="945553"/>
    <lineage>
        <taxon>Eukaryota</taxon>
        <taxon>Fungi</taxon>
        <taxon>Dikarya</taxon>
        <taxon>Basidiomycota</taxon>
        <taxon>Agaricomycotina</taxon>
        <taxon>Agaricomycetes</taxon>
        <taxon>Agaricomycetidae</taxon>
        <taxon>Agaricales</taxon>
        <taxon>Agaricineae</taxon>
        <taxon>Strophariaceae</taxon>
        <taxon>Hypholoma</taxon>
    </lineage>
</organism>
<evidence type="ECO:0000313" key="2">
    <source>
        <dbReference type="EMBL" id="KJA23352.1"/>
    </source>
</evidence>
<gene>
    <name evidence="2" type="ORF">HYPSUDRAFT_54344</name>
</gene>
<accession>A0A0D2L828</accession>
<dbReference type="AlphaFoldDB" id="A0A0D2L828"/>
<dbReference type="OrthoDB" id="3268838at2759"/>
<sequence length="1127" mass="125623">MRTLASRGRIEPTIRRAFPNPSRKYHAFPRVEHAALFAKTAFLPPPALIAQSISVFRAALVRLRTDPLYAGCEEHHRTTPWISNARRSASTAQSAAAHPRRRPRSLTGTMGRHAACGDEVMRWYSALRVWCGTESPAVLLLVLHGYVRVLRSVCVDSDSRGGRCACAGQGGSPTARARHRYILSGVDEAGGCWAMLAWTAVRGVANDAGVDIFFNGFDKVHARWEAGPWTAMRGRQGGVAEATGTRRTVFVDTVCFNGVDQAHRLLVERLSILRHDIGASMPSHCCFLLATTTTIVDGKHMSRMNAKYIQRKTAMHISALLKYRVAIGNVRECGIPSDLEASCAREGTDIQQIIKYDTARRLHFQDQHLSLDTIDALNLFDTPVRDRVINHAISERMGQLYEEKMKVYVWLGILLLYKGTTSRMGSGRARRLLKCFSIKQGLKCDGPNPAKGPRIYTFPASLLGVYHGSARVVVQMCRVFTAGVVKEYVSRAATGRIHGGGRASARELLWEYFRDHHVQTRQARHRVYVQRRSRAGKGSRPRLGEKLSAPELKSLEYTAPASEWAQSGCSLATMKPAMTRSPVFDTRLPFAATSAATACADNLKQSASPCISTVHTVPARRAVAVQSHPMDPAVPRVNVAGATQRGGQTALRSVIGVSVRALCPDWYCDFSSRVVRRFMGKEISAVRSTSKQKLAEISVVTGDTHYLALHPIMPEYVENITGGKICHLFLKASTPAERKLLSVHADATSDEASRYPADSPTALGYVLELRMSNEISRGMPGTDPLPLYPPILRINWRRSVGSRSKSILKIHSLLVLILPQLRALTHTSVQIYTTEQWDGAIAKVNKHIRGFKVAIAFRFKDHVMAFLSLDLLFKVVWERKHENLPKQYADVYSDFGGFLSQVTAWMGTRRGEALKTRKRDRNALYAIRECPQFHGVGVYTVCEIFHLAGLSPSLSEEQLFDTPSRIARLCAAYYQFAHTAHNEIWQFVCKYMEGYVVATKTADRKEYAAFLHVWGKNRTFISKRHGRLLERSEARSENQLDAFEPELIKHALTLNKHNLGSLIFGSELWKKLSSSAGLPPSTLNSENPLAKHFYNPLVQQFGFTSVKDLNAAEEMMYGPFMDRPPTT</sequence>
<proteinExistence type="predicted"/>
<feature type="compositionally biased region" description="Low complexity" evidence="1">
    <location>
        <begin position="83"/>
        <end position="97"/>
    </location>
</feature>
<reference evidence="3" key="1">
    <citation type="submission" date="2014-04" db="EMBL/GenBank/DDBJ databases">
        <title>Evolutionary Origins and Diversification of the Mycorrhizal Mutualists.</title>
        <authorList>
            <consortium name="DOE Joint Genome Institute"/>
            <consortium name="Mycorrhizal Genomics Consortium"/>
            <person name="Kohler A."/>
            <person name="Kuo A."/>
            <person name="Nagy L.G."/>
            <person name="Floudas D."/>
            <person name="Copeland A."/>
            <person name="Barry K.W."/>
            <person name="Cichocki N."/>
            <person name="Veneault-Fourrey C."/>
            <person name="LaButti K."/>
            <person name="Lindquist E.A."/>
            <person name="Lipzen A."/>
            <person name="Lundell T."/>
            <person name="Morin E."/>
            <person name="Murat C."/>
            <person name="Riley R."/>
            <person name="Ohm R."/>
            <person name="Sun H."/>
            <person name="Tunlid A."/>
            <person name="Henrissat B."/>
            <person name="Grigoriev I.V."/>
            <person name="Hibbett D.S."/>
            <person name="Martin F."/>
        </authorList>
    </citation>
    <scope>NUCLEOTIDE SEQUENCE [LARGE SCALE GENOMIC DNA]</scope>
    <source>
        <strain evidence="3">FD-334 SS-4</strain>
    </source>
</reference>
<dbReference type="EMBL" id="KN817543">
    <property type="protein sequence ID" value="KJA23352.1"/>
    <property type="molecule type" value="Genomic_DNA"/>
</dbReference>
<protein>
    <submittedName>
        <fullName evidence="2">Uncharacterized protein</fullName>
    </submittedName>
</protein>
<evidence type="ECO:0000256" key="1">
    <source>
        <dbReference type="SAM" id="MobiDB-lite"/>
    </source>
</evidence>
<dbReference type="STRING" id="945553.A0A0D2L828"/>